<feature type="compositionally biased region" description="Low complexity" evidence="2">
    <location>
        <begin position="158"/>
        <end position="172"/>
    </location>
</feature>
<name>A0ABP1E255_9APHY</name>
<dbReference type="InterPro" id="IPR001623">
    <property type="entry name" value="DnaJ_domain"/>
</dbReference>
<dbReference type="InterPro" id="IPR018253">
    <property type="entry name" value="DnaJ_domain_CS"/>
</dbReference>
<dbReference type="PANTHER" id="PTHR45006:SF1">
    <property type="entry name" value="DNAJ-LIKE PROTEIN 1"/>
    <property type="match status" value="1"/>
</dbReference>
<reference evidence="5" key="1">
    <citation type="submission" date="2024-04" db="EMBL/GenBank/DDBJ databases">
        <authorList>
            <person name="Shaw F."/>
            <person name="Minotto A."/>
        </authorList>
    </citation>
    <scope>NUCLEOTIDE SEQUENCE [LARGE SCALE GENOMIC DNA]</scope>
</reference>
<evidence type="ECO:0000256" key="1">
    <source>
        <dbReference type="SAM" id="Coils"/>
    </source>
</evidence>
<feature type="compositionally biased region" description="Basic residues" evidence="2">
    <location>
        <begin position="492"/>
        <end position="527"/>
    </location>
</feature>
<dbReference type="Gene3D" id="1.10.287.110">
    <property type="entry name" value="DnaJ domain"/>
    <property type="match status" value="1"/>
</dbReference>
<proteinExistence type="predicted"/>
<protein>
    <recommendedName>
        <fullName evidence="3">J domain-containing protein</fullName>
    </recommendedName>
</protein>
<feature type="region of interest" description="Disordered" evidence="2">
    <location>
        <begin position="483"/>
        <end position="538"/>
    </location>
</feature>
<dbReference type="PROSITE" id="PS50076">
    <property type="entry name" value="DNAJ_2"/>
    <property type="match status" value="1"/>
</dbReference>
<evidence type="ECO:0000256" key="2">
    <source>
        <dbReference type="SAM" id="MobiDB-lite"/>
    </source>
</evidence>
<dbReference type="Pfam" id="PF14308">
    <property type="entry name" value="DnaJ-X"/>
    <property type="match status" value="1"/>
</dbReference>
<feature type="domain" description="J" evidence="3">
    <location>
        <begin position="7"/>
        <end position="71"/>
    </location>
</feature>
<dbReference type="PRINTS" id="PR00625">
    <property type="entry name" value="JDOMAIN"/>
</dbReference>
<keyword evidence="1" id="KW-0175">Coiled coil</keyword>
<feature type="region of interest" description="Disordered" evidence="2">
    <location>
        <begin position="125"/>
        <end position="231"/>
    </location>
</feature>
<accession>A0ABP1E255</accession>
<feature type="compositionally biased region" description="Basic and acidic residues" evidence="2">
    <location>
        <begin position="203"/>
        <end position="231"/>
    </location>
</feature>
<dbReference type="PROSITE" id="PS00636">
    <property type="entry name" value="DNAJ_1"/>
    <property type="match status" value="1"/>
</dbReference>
<dbReference type="CDD" id="cd06257">
    <property type="entry name" value="DnaJ"/>
    <property type="match status" value="1"/>
</dbReference>
<dbReference type="Proteomes" id="UP001497453">
    <property type="component" value="Chromosome 8"/>
</dbReference>
<dbReference type="PANTHER" id="PTHR45006">
    <property type="entry name" value="DNAJ-LIKE PROTEIN 1"/>
    <property type="match status" value="1"/>
</dbReference>
<evidence type="ECO:0000259" key="3">
    <source>
        <dbReference type="PROSITE" id="PS50076"/>
    </source>
</evidence>
<dbReference type="InterPro" id="IPR036869">
    <property type="entry name" value="J_dom_sf"/>
</dbReference>
<feature type="compositionally biased region" description="Polar residues" evidence="2">
    <location>
        <begin position="136"/>
        <end position="148"/>
    </location>
</feature>
<evidence type="ECO:0000313" key="4">
    <source>
        <dbReference type="EMBL" id="CAL1714140.1"/>
    </source>
</evidence>
<sequence>MAPVETEYYDLLGVPTDVGDLELKKAYRKQAIKFHPDKNPSPDAEEKFKDISKAYQVLSDPNLRTVYDRNGAKMVDKEGGVTMEDAAGFFANVFGGERFMDYIGEISLMKEMTSVATTMMSDEEKADMEKDLKESFNPSSPQSSTVTGTPPDGPLSSATPTAAAAPEQAIPTPVAPQPTHPARNGGQALVQSPPIAGSPASEAKSEDKTPSVNSKEKEKEKERKKNKLSAEQKKKLEELEEERRKKMQERVDTLTKKLIERLRPFIEAAQPGDKDDAETKAFEARITKEAEDLKLESFGIELLHTIGNVYIMKATSFLKSRKFLGIPGFFSRLKEKGAVAKDAWGVIGSALGVQHTMQEMERLAAKGELAEEELRALEEDITGKIMLASWRGTRFEVVQVLREVVDKVLKEPGVSDPILVNRARGLLLIGAIFKGAEPDESDLERRELERYVENTILISNHYSSMSRSFSIGWSRKLQLESLNTNSSVPKPKPGRLKPTRRRARSRKTRLLSKPRIPRKQESRRRKPSPQPRSFISHS</sequence>
<dbReference type="SMART" id="SM00271">
    <property type="entry name" value="DnaJ"/>
    <property type="match status" value="1"/>
</dbReference>
<feature type="coiled-coil region" evidence="1">
    <location>
        <begin position="353"/>
        <end position="380"/>
    </location>
</feature>
<dbReference type="InterPro" id="IPR052814">
    <property type="entry name" value="Peroxisomal_DnaJ"/>
</dbReference>
<keyword evidence="5" id="KW-1185">Reference proteome</keyword>
<dbReference type="Pfam" id="PF00226">
    <property type="entry name" value="DnaJ"/>
    <property type="match status" value="1"/>
</dbReference>
<organism evidence="4 5">
    <name type="scientific">Somion occarium</name>
    <dbReference type="NCBI Taxonomy" id="3059160"/>
    <lineage>
        <taxon>Eukaryota</taxon>
        <taxon>Fungi</taxon>
        <taxon>Dikarya</taxon>
        <taxon>Basidiomycota</taxon>
        <taxon>Agaricomycotina</taxon>
        <taxon>Agaricomycetes</taxon>
        <taxon>Polyporales</taxon>
        <taxon>Cerrenaceae</taxon>
        <taxon>Somion</taxon>
    </lineage>
</organism>
<dbReference type="SUPFAM" id="SSF46565">
    <property type="entry name" value="Chaperone J-domain"/>
    <property type="match status" value="1"/>
</dbReference>
<dbReference type="EMBL" id="OZ037951">
    <property type="protein sequence ID" value="CAL1714140.1"/>
    <property type="molecule type" value="Genomic_DNA"/>
</dbReference>
<evidence type="ECO:0000313" key="5">
    <source>
        <dbReference type="Proteomes" id="UP001497453"/>
    </source>
</evidence>
<gene>
    <name evidence="4" type="ORF">GFSPODELE1_LOCUS9630</name>
</gene>
<dbReference type="InterPro" id="IPR026894">
    <property type="entry name" value="DnaJ_X"/>
</dbReference>